<dbReference type="GO" id="GO:0009279">
    <property type="term" value="C:cell outer membrane"/>
    <property type="evidence" value="ECO:0007669"/>
    <property type="project" value="UniProtKB-SubCell"/>
</dbReference>
<dbReference type="EMBL" id="CP010904">
    <property type="protein sequence ID" value="AKJ65336.1"/>
    <property type="molecule type" value="Genomic_DNA"/>
</dbReference>
<keyword evidence="3" id="KW-1134">Transmembrane beta strand</keyword>
<keyword evidence="5 8" id="KW-0732">Signal</keyword>
<evidence type="ECO:0000256" key="6">
    <source>
        <dbReference type="ARBA" id="ARBA00023136"/>
    </source>
</evidence>
<dbReference type="PANTHER" id="PTHR35093">
    <property type="entry name" value="OUTER MEMBRANE PROTEIN NMB0088-RELATED"/>
    <property type="match status" value="1"/>
</dbReference>
<feature type="signal peptide" evidence="8">
    <location>
        <begin position="1"/>
        <end position="33"/>
    </location>
</feature>
<evidence type="ECO:0000313" key="10">
    <source>
        <dbReference type="Proteomes" id="UP000035268"/>
    </source>
</evidence>
<dbReference type="PANTHER" id="PTHR35093:SF8">
    <property type="entry name" value="OUTER MEMBRANE PROTEIN NMB0088-RELATED"/>
    <property type="match status" value="1"/>
</dbReference>
<keyword evidence="10" id="KW-1185">Reference proteome</keyword>
<sequence precursor="true">MFYLHASRWSTTPRMVRVLLCVAALIAAGSAFGDGYRNPPPTAEGIGKGGANRAFVDDASAIFYNPANLMFLERPEVVGGVTIARAHGDFDPDNLAGSRESEDPWQAMPNVFAAWPMPESGLVFGLGISTPYGQSVEWDRDAFYAPMTPSLYRAEMKMVDFAPTAAWKLNDNLFFGAGVNIMYSTFDLDQNVPWSDLPSPPFTGPDSTGEIESDGMGLGGNAGMTWLITERQRMAFTYRSRFQIEYDGDLHVGNFQPGGYFAAASSDFSTDIQFPDTFALGYGVRVTDRMNLECNVEWLNWSSNDEAVFDLGNNGSLPVNYDWEDTFTYALGADWSLDDHWTARFGYAYIESPVPDHTYSPFFLEEDRHVLSTGIGYRAGGHRIDLAYAYSLYDERDVNTNTENPLYEGEYEYDSDLLGLTYAYTF</sequence>
<accession>A0A0G3EFY6</accession>
<keyword evidence="4" id="KW-0812">Transmembrane</keyword>
<comment type="similarity">
    <text evidence="2">Belongs to the OmpP1/FadL family.</text>
</comment>
<evidence type="ECO:0000256" key="4">
    <source>
        <dbReference type="ARBA" id="ARBA00022692"/>
    </source>
</evidence>
<dbReference type="Pfam" id="PF03349">
    <property type="entry name" value="Toluene_X"/>
    <property type="match status" value="1"/>
</dbReference>
<reference evidence="9 10" key="2">
    <citation type="journal article" date="2016" name="ISME J.">
        <title>Characterization of the first cultured representative of Verrucomicrobia subdivision 5 indicates the proposal of a novel phylum.</title>
        <authorList>
            <person name="Spring S."/>
            <person name="Bunk B."/>
            <person name="Sproer C."/>
            <person name="Schumann P."/>
            <person name="Rohde M."/>
            <person name="Tindall B.J."/>
            <person name="Klenk H.P."/>
        </authorList>
    </citation>
    <scope>NUCLEOTIDE SEQUENCE [LARGE SCALE GENOMIC DNA]</scope>
    <source>
        <strain evidence="9 10">L21-Fru-AB</strain>
    </source>
</reference>
<evidence type="ECO:0000256" key="1">
    <source>
        <dbReference type="ARBA" id="ARBA00004571"/>
    </source>
</evidence>
<evidence type="ECO:0000256" key="2">
    <source>
        <dbReference type="ARBA" id="ARBA00008163"/>
    </source>
</evidence>
<evidence type="ECO:0000313" key="9">
    <source>
        <dbReference type="EMBL" id="AKJ65336.1"/>
    </source>
</evidence>
<comment type="subcellular location">
    <subcellularLocation>
        <location evidence="1">Cell outer membrane</location>
        <topology evidence="1">Multi-pass membrane protein</topology>
    </subcellularLocation>
</comment>
<evidence type="ECO:0000256" key="7">
    <source>
        <dbReference type="ARBA" id="ARBA00023237"/>
    </source>
</evidence>
<proteinExistence type="inferred from homology"/>
<dbReference type="RefSeq" id="WP_082116700.1">
    <property type="nucleotide sequence ID" value="NZ_CP010904.1"/>
</dbReference>
<keyword evidence="7" id="KW-0998">Cell outer membrane</keyword>
<dbReference type="STRING" id="1307763.L21SP4_02104"/>
<dbReference type="SUPFAM" id="SSF56935">
    <property type="entry name" value="Porins"/>
    <property type="match status" value="1"/>
</dbReference>
<protein>
    <submittedName>
        <fullName evidence="9">Fatty acid transporter membrane protein</fullName>
    </submittedName>
</protein>
<dbReference type="KEGG" id="vbl:L21SP4_02104"/>
<keyword evidence="6" id="KW-0472">Membrane</keyword>
<gene>
    <name evidence="9" type="ORF">L21SP4_02104</name>
</gene>
<name>A0A0G3EFY6_9BACT</name>
<dbReference type="Gene3D" id="2.40.160.60">
    <property type="entry name" value="Outer membrane protein transport protein (OMPP1/FadL/TodX)"/>
    <property type="match status" value="1"/>
</dbReference>
<dbReference type="OrthoDB" id="9922at2"/>
<reference evidence="10" key="1">
    <citation type="submission" date="2015-02" db="EMBL/GenBank/DDBJ databases">
        <title>Description and complete genome sequence of the first cultured representative of the subdivision 5 of the Verrucomicrobia phylum.</title>
        <authorList>
            <person name="Spring S."/>
            <person name="Bunk B."/>
            <person name="Sproer C."/>
            <person name="Klenk H.-P."/>
        </authorList>
    </citation>
    <scope>NUCLEOTIDE SEQUENCE [LARGE SCALE GENOMIC DNA]</scope>
    <source>
        <strain evidence="10">L21-Fru-AB</strain>
    </source>
</reference>
<organism evidence="9 10">
    <name type="scientific">Kiritimatiella glycovorans</name>
    <dbReference type="NCBI Taxonomy" id="1307763"/>
    <lineage>
        <taxon>Bacteria</taxon>
        <taxon>Pseudomonadati</taxon>
        <taxon>Kiritimatiellota</taxon>
        <taxon>Kiritimatiellia</taxon>
        <taxon>Kiritimatiellales</taxon>
        <taxon>Kiritimatiellaceae</taxon>
        <taxon>Kiritimatiella</taxon>
    </lineage>
</organism>
<dbReference type="InterPro" id="IPR005017">
    <property type="entry name" value="OMPP1/FadL/TodX"/>
</dbReference>
<dbReference type="AlphaFoldDB" id="A0A0G3EFY6"/>
<evidence type="ECO:0000256" key="3">
    <source>
        <dbReference type="ARBA" id="ARBA00022452"/>
    </source>
</evidence>
<feature type="chain" id="PRO_5005183949" evidence="8">
    <location>
        <begin position="34"/>
        <end position="426"/>
    </location>
</feature>
<dbReference type="GO" id="GO:0015483">
    <property type="term" value="F:long-chain fatty acid transporting porin activity"/>
    <property type="evidence" value="ECO:0007669"/>
    <property type="project" value="TreeGrafter"/>
</dbReference>
<evidence type="ECO:0000256" key="5">
    <source>
        <dbReference type="ARBA" id="ARBA00022729"/>
    </source>
</evidence>
<evidence type="ECO:0000256" key="8">
    <source>
        <dbReference type="SAM" id="SignalP"/>
    </source>
</evidence>
<dbReference type="Proteomes" id="UP000035268">
    <property type="component" value="Chromosome"/>
</dbReference>